<evidence type="ECO:0000256" key="1">
    <source>
        <dbReference type="SAM" id="MobiDB-lite"/>
    </source>
</evidence>
<organism evidence="2 3">
    <name type="scientific">Mycobacteroides franklinii</name>
    <dbReference type="NCBI Taxonomy" id="948102"/>
    <lineage>
        <taxon>Bacteria</taxon>
        <taxon>Bacillati</taxon>
        <taxon>Actinomycetota</taxon>
        <taxon>Actinomycetes</taxon>
        <taxon>Mycobacteriales</taxon>
        <taxon>Mycobacteriaceae</taxon>
        <taxon>Mycobacteroides</taxon>
    </lineage>
</organism>
<keyword evidence="3" id="KW-1185">Reference proteome</keyword>
<protein>
    <submittedName>
        <fullName evidence="2">Uncharacterized protein</fullName>
    </submittedName>
</protein>
<feature type="region of interest" description="Disordered" evidence="1">
    <location>
        <begin position="1"/>
        <end position="32"/>
    </location>
</feature>
<feature type="compositionally biased region" description="Basic and acidic residues" evidence="1">
    <location>
        <begin position="1"/>
        <end position="13"/>
    </location>
</feature>
<dbReference type="Proteomes" id="UP000295165">
    <property type="component" value="Unassembled WGS sequence"/>
</dbReference>
<evidence type="ECO:0000313" key="3">
    <source>
        <dbReference type="Proteomes" id="UP000295165"/>
    </source>
</evidence>
<name>A0A4R8R8B4_9MYCO</name>
<accession>A0A4R8R8B4</accession>
<comment type="caution">
    <text evidence="2">The sequence shown here is derived from an EMBL/GenBank/DDBJ whole genome shotgun (WGS) entry which is preliminary data.</text>
</comment>
<proteinExistence type="predicted"/>
<dbReference type="AlphaFoldDB" id="A0A4R8R8B4"/>
<reference evidence="2 3" key="1">
    <citation type="journal article" date="2019" name="Sci. Rep.">
        <title>Extended insight into the Mycobacterium chelonae-abscessus complex through whole genome sequencing of Mycobacterium salmoniphilum outbreak and Mycobacterium salmoniphilum-like strains.</title>
        <authorList>
            <person name="Behra P.R.K."/>
            <person name="Das S."/>
            <person name="Pettersson B.M.F."/>
            <person name="Shirreff L."/>
            <person name="DuCote T."/>
            <person name="Jacobsson K.G."/>
            <person name="Ennis D.G."/>
            <person name="Kirsebom L.A."/>
        </authorList>
    </citation>
    <scope>NUCLEOTIDE SEQUENCE [LARGE SCALE GENOMIC DNA]</scope>
    <source>
        <strain evidence="2 3">CCUG 63697</strain>
    </source>
</reference>
<evidence type="ECO:0000313" key="2">
    <source>
        <dbReference type="EMBL" id="TDZ52511.1"/>
    </source>
</evidence>
<gene>
    <name evidence="2" type="ORF">CCUG63697_00993</name>
</gene>
<dbReference type="EMBL" id="PECC01000026">
    <property type="protein sequence ID" value="TDZ52511.1"/>
    <property type="molecule type" value="Genomic_DNA"/>
</dbReference>
<sequence>MALQSRDARRSDAASRVGRTVRRCESTRSTTRGPQFWPCGRYTARTRRADSSGRTREIRPAQPGLLLVHHGGSPCADALVLDAAPAAVSVQDLRGELSLSALTCDFTGGCAWPAPCLRVLRAATGEADQIGTSGHWARTRSPRHADHLVDYALSRVDTKRSIILGLSTLELLRLRSVPWPCSRSAGAAADGPVHVGGAAG</sequence>